<evidence type="ECO:0000313" key="1">
    <source>
        <dbReference type="EMBL" id="KFD55550.1"/>
    </source>
</evidence>
<accession>A0A085MEA4</accession>
<dbReference type="AlphaFoldDB" id="A0A085MEA4"/>
<dbReference type="EMBL" id="KL367583">
    <property type="protein sequence ID" value="KFD62978.1"/>
    <property type="molecule type" value="Genomic_DNA"/>
</dbReference>
<keyword evidence="3" id="KW-1185">Reference proteome</keyword>
<proteinExistence type="predicted"/>
<organism evidence="1 3">
    <name type="scientific">Trichuris suis</name>
    <name type="common">pig whipworm</name>
    <dbReference type="NCBI Taxonomy" id="68888"/>
    <lineage>
        <taxon>Eukaryota</taxon>
        <taxon>Metazoa</taxon>
        <taxon>Ecdysozoa</taxon>
        <taxon>Nematoda</taxon>
        <taxon>Enoplea</taxon>
        <taxon>Dorylaimia</taxon>
        <taxon>Trichinellida</taxon>
        <taxon>Trichuridae</taxon>
        <taxon>Trichuris</taxon>
    </lineage>
</organism>
<dbReference type="Proteomes" id="UP000030764">
    <property type="component" value="Unassembled WGS sequence"/>
</dbReference>
<dbReference type="EMBL" id="KL363199">
    <property type="protein sequence ID" value="KFD55550.1"/>
    <property type="molecule type" value="Genomic_DNA"/>
</dbReference>
<dbReference type="Proteomes" id="UP000030758">
    <property type="component" value="Unassembled WGS sequence"/>
</dbReference>
<evidence type="ECO:0000313" key="3">
    <source>
        <dbReference type="Proteomes" id="UP000030764"/>
    </source>
</evidence>
<gene>
    <name evidence="1" type="ORF">M513_03602</name>
    <name evidence="2" type="ORF">M514_03602</name>
</gene>
<reference evidence="1 3" key="1">
    <citation type="journal article" date="2014" name="Nat. Genet.">
        <title>Genome and transcriptome of the porcine whipworm Trichuris suis.</title>
        <authorList>
            <person name="Jex A.R."/>
            <person name="Nejsum P."/>
            <person name="Schwarz E.M."/>
            <person name="Hu L."/>
            <person name="Young N.D."/>
            <person name="Hall R.S."/>
            <person name="Korhonen P.K."/>
            <person name="Liao S."/>
            <person name="Thamsborg S."/>
            <person name="Xia J."/>
            <person name="Xu P."/>
            <person name="Wang S."/>
            <person name="Scheerlinck J.P."/>
            <person name="Hofmann A."/>
            <person name="Sternberg P.W."/>
            <person name="Wang J."/>
            <person name="Gasser R.B."/>
        </authorList>
    </citation>
    <scope>NUCLEOTIDE SEQUENCE [LARGE SCALE GENOMIC DNA]</scope>
    <source>
        <strain evidence="2">DCEP-RM93F</strain>
        <strain evidence="1">DCEP-RM93M</strain>
    </source>
</reference>
<name>A0A085MEA4_9BILA</name>
<protein>
    <submittedName>
        <fullName evidence="1">Uncharacterized protein</fullName>
    </submittedName>
</protein>
<evidence type="ECO:0000313" key="2">
    <source>
        <dbReference type="EMBL" id="KFD62978.1"/>
    </source>
</evidence>
<sequence length="72" mass="7838">MQFLKLRCGCAVRTQAGAGEKFTGWISSLTGEANDDVHKLQLFVARRGCYHLLAAPPPPSRDTGFDKQIGFG</sequence>